<feature type="compositionally biased region" description="Basic and acidic residues" evidence="1">
    <location>
        <begin position="35"/>
        <end position="46"/>
    </location>
</feature>
<evidence type="ECO:0000256" key="1">
    <source>
        <dbReference type="SAM" id="MobiDB-lite"/>
    </source>
</evidence>
<feature type="compositionally biased region" description="Acidic residues" evidence="1">
    <location>
        <begin position="1"/>
        <end position="10"/>
    </location>
</feature>
<accession>A0A937EN96</accession>
<organism evidence="2 3">
    <name type="scientific">Streptomyces actinomycinicus</name>
    <dbReference type="NCBI Taxonomy" id="1695166"/>
    <lineage>
        <taxon>Bacteria</taxon>
        <taxon>Bacillati</taxon>
        <taxon>Actinomycetota</taxon>
        <taxon>Actinomycetes</taxon>
        <taxon>Kitasatosporales</taxon>
        <taxon>Streptomycetaceae</taxon>
        <taxon>Streptomyces</taxon>
    </lineage>
</organism>
<name>A0A937EN96_9ACTN</name>
<dbReference type="AlphaFoldDB" id="A0A937EN96"/>
<feature type="region of interest" description="Disordered" evidence="1">
    <location>
        <begin position="1"/>
        <end position="46"/>
    </location>
</feature>
<dbReference type="RefSeq" id="WP_201842076.1">
    <property type="nucleotide sequence ID" value="NZ_JAERRK010000020.1"/>
</dbReference>
<evidence type="ECO:0000313" key="2">
    <source>
        <dbReference type="EMBL" id="MBL1086046.1"/>
    </source>
</evidence>
<keyword evidence="3" id="KW-1185">Reference proteome</keyword>
<protein>
    <submittedName>
        <fullName evidence="2">Uncharacterized protein</fullName>
    </submittedName>
</protein>
<gene>
    <name evidence="2" type="ORF">JK359_29470</name>
</gene>
<comment type="caution">
    <text evidence="2">The sequence shown here is derived from an EMBL/GenBank/DDBJ whole genome shotgun (WGS) entry which is preliminary data.</text>
</comment>
<dbReference type="Proteomes" id="UP000661858">
    <property type="component" value="Unassembled WGS sequence"/>
</dbReference>
<sequence>MSQPADDDSPAVDLGIAHQPSASSSARTSRLGATGREHRAGLTEDC</sequence>
<reference evidence="2" key="1">
    <citation type="submission" date="2021-01" db="EMBL/GenBank/DDBJ databases">
        <title>WGS of actinomycetes isolated from Thailand.</title>
        <authorList>
            <person name="Thawai C."/>
        </authorList>
    </citation>
    <scope>NUCLEOTIDE SEQUENCE</scope>
    <source>
        <strain evidence="2">RCU-197</strain>
    </source>
</reference>
<dbReference type="EMBL" id="JAERRK010000020">
    <property type="protein sequence ID" value="MBL1086046.1"/>
    <property type="molecule type" value="Genomic_DNA"/>
</dbReference>
<evidence type="ECO:0000313" key="3">
    <source>
        <dbReference type="Proteomes" id="UP000661858"/>
    </source>
</evidence>
<proteinExistence type="predicted"/>